<dbReference type="OMA" id="MVVEEND"/>
<dbReference type="FunFam" id="1.10.287.110:FF:000073">
    <property type="entry name" value="DnaJ domain protein"/>
    <property type="match status" value="1"/>
</dbReference>
<reference evidence="4" key="1">
    <citation type="journal article" date="2009" name="Genome Res.">
        <title>Comparative genomic analyses of the human fungal pathogens Coccidioides and their relatives.</title>
        <authorList>
            <person name="Sharpton T.J."/>
            <person name="Stajich J.E."/>
            <person name="Rounsley S.D."/>
            <person name="Gardner M.J."/>
            <person name="Wortman J.R."/>
            <person name="Jordar V.S."/>
            <person name="Maiti R."/>
            <person name="Kodira C.D."/>
            <person name="Neafsey D.E."/>
            <person name="Zeng Q."/>
            <person name="Hung C.-Y."/>
            <person name="McMahan C."/>
            <person name="Muszewska A."/>
            <person name="Grynberg M."/>
            <person name="Mandel M.A."/>
            <person name="Kellner E.M."/>
            <person name="Barker B.M."/>
            <person name="Galgiani J.N."/>
            <person name="Orbach M.J."/>
            <person name="Kirkland T.N."/>
            <person name="Cole G.T."/>
            <person name="Henn M.R."/>
            <person name="Birren B.W."/>
            <person name="Taylor J.W."/>
        </authorList>
    </citation>
    <scope>NUCLEOTIDE SEQUENCE [LARGE SCALE GENOMIC DNA]</scope>
    <source>
        <strain evidence="4">UAMH 1704</strain>
    </source>
</reference>
<dbReference type="Proteomes" id="UP000002058">
    <property type="component" value="Unassembled WGS sequence"/>
</dbReference>
<name>C4JKC5_UNCRE</name>
<dbReference type="InterPro" id="IPR001623">
    <property type="entry name" value="DnaJ_domain"/>
</dbReference>
<feature type="compositionally biased region" description="Basic and acidic residues" evidence="1">
    <location>
        <begin position="462"/>
        <end position="473"/>
    </location>
</feature>
<dbReference type="GeneID" id="8441278"/>
<dbReference type="eggNOG" id="KOG0714">
    <property type="taxonomic scope" value="Eukaryota"/>
</dbReference>
<keyword evidence="4" id="KW-1185">Reference proteome</keyword>
<dbReference type="RefSeq" id="XP_002542566.1">
    <property type="nucleotide sequence ID" value="XM_002542520.1"/>
</dbReference>
<evidence type="ECO:0000313" key="3">
    <source>
        <dbReference type="EMBL" id="EEP77233.1"/>
    </source>
</evidence>
<feature type="compositionally biased region" description="Basic and acidic residues" evidence="1">
    <location>
        <begin position="134"/>
        <end position="190"/>
    </location>
</feature>
<feature type="region of interest" description="Disordered" evidence="1">
    <location>
        <begin position="84"/>
        <end position="107"/>
    </location>
</feature>
<dbReference type="SMART" id="SM00271">
    <property type="entry name" value="DnaJ"/>
    <property type="match status" value="1"/>
</dbReference>
<dbReference type="PANTHER" id="PTHR43096">
    <property type="entry name" value="DNAJ HOMOLOG 1, MITOCHONDRIAL-RELATED"/>
    <property type="match status" value="1"/>
</dbReference>
<feature type="compositionally biased region" description="Basic and acidic residues" evidence="1">
    <location>
        <begin position="510"/>
        <end position="545"/>
    </location>
</feature>
<evidence type="ECO:0000256" key="1">
    <source>
        <dbReference type="SAM" id="MobiDB-lite"/>
    </source>
</evidence>
<dbReference type="STRING" id="336963.C4JKC5"/>
<proteinExistence type="predicted"/>
<dbReference type="InterPro" id="IPR018253">
    <property type="entry name" value="DnaJ_domain_CS"/>
</dbReference>
<feature type="compositionally biased region" description="Basic and acidic residues" evidence="1">
    <location>
        <begin position="347"/>
        <end position="361"/>
    </location>
</feature>
<protein>
    <recommendedName>
        <fullName evidence="2">J domain-containing protein</fullName>
    </recommendedName>
</protein>
<dbReference type="PRINTS" id="PR00625">
    <property type="entry name" value="JDOMAIN"/>
</dbReference>
<dbReference type="Pfam" id="PF00226">
    <property type="entry name" value="DnaJ"/>
    <property type="match status" value="1"/>
</dbReference>
<feature type="compositionally biased region" description="Basic and acidic residues" evidence="1">
    <location>
        <begin position="204"/>
        <end position="216"/>
    </location>
</feature>
<feature type="region of interest" description="Disordered" evidence="1">
    <location>
        <begin position="130"/>
        <end position="545"/>
    </location>
</feature>
<dbReference type="EMBL" id="CH476615">
    <property type="protein sequence ID" value="EEP77233.1"/>
    <property type="molecule type" value="Genomic_DNA"/>
</dbReference>
<organism evidence="3 4">
    <name type="scientific">Uncinocarpus reesii (strain UAMH 1704)</name>
    <dbReference type="NCBI Taxonomy" id="336963"/>
    <lineage>
        <taxon>Eukaryota</taxon>
        <taxon>Fungi</taxon>
        <taxon>Dikarya</taxon>
        <taxon>Ascomycota</taxon>
        <taxon>Pezizomycotina</taxon>
        <taxon>Eurotiomycetes</taxon>
        <taxon>Eurotiomycetidae</taxon>
        <taxon>Onygenales</taxon>
        <taxon>Onygenaceae</taxon>
        <taxon>Uncinocarpus</taxon>
    </lineage>
</organism>
<dbReference type="GO" id="GO:0042026">
    <property type="term" value="P:protein refolding"/>
    <property type="evidence" value="ECO:0007669"/>
    <property type="project" value="TreeGrafter"/>
</dbReference>
<feature type="compositionally biased region" description="Basic and acidic residues" evidence="1">
    <location>
        <begin position="247"/>
        <end position="263"/>
    </location>
</feature>
<accession>C4JKC5</accession>
<dbReference type="AlphaFoldDB" id="C4JKC5"/>
<dbReference type="CDD" id="cd06257">
    <property type="entry name" value="DnaJ"/>
    <property type="match status" value="1"/>
</dbReference>
<dbReference type="GO" id="GO:0051082">
    <property type="term" value="F:unfolded protein binding"/>
    <property type="evidence" value="ECO:0007669"/>
    <property type="project" value="TreeGrafter"/>
</dbReference>
<dbReference type="Gene3D" id="1.10.287.110">
    <property type="entry name" value="DnaJ domain"/>
    <property type="match status" value="1"/>
</dbReference>
<sequence>MAASLPPDPYAALGVAKDAGTAEIRSAYRKLVLKCHPDKIKDESLRGKAQDEFQKVQEAYELLSDEVKRARYDQKARLVELRKEAMEKGGPVPSFGHRTTGSYDIRNGKVYEERVPQFFEDDPAYAEELWASSKKYEGPEKRSTTKDAEEKKKKSKHPESKREPPKERTRDGQSRERRREFSDKYSRTADYDSDSDASCSYRYDFPEPKVKRESHSKSPGPDTSPRGYPDPWESSKHDYLQDTARQYIERSRNNLAPEPERRPSASSWPFQMHHEPVHVDTPRRSSARPRPRERRPSIEIIDPSSLRSHAARKIPNLTSATSAPPTIKIPSAIRISPAPPTRSSTYHAREKRDHPPIRRADTLPSIIPRQADPIMPKSSKLKDLYDSGYSSSSPATPKIFQSSPPKSSKYMVVEENDDYTRHRAVLIDPTVPTHRRSHSTSPALRDPIPIIRPPPKQSSRSKSRDFHSRRESGRGIPTLRTSRDGLLSELSDDYYPRIPEEPVRYAPPRIRQEDVSWGHSRDPFPRSHKPDARPSIIRKESSCAY</sequence>
<dbReference type="InterPro" id="IPR036869">
    <property type="entry name" value="J_dom_sf"/>
</dbReference>
<dbReference type="PROSITE" id="PS50076">
    <property type="entry name" value="DNAJ_2"/>
    <property type="match status" value="1"/>
</dbReference>
<feature type="compositionally biased region" description="Basic and acidic residues" evidence="1">
    <location>
        <begin position="494"/>
        <end position="503"/>
    </location>
</feature>
<gene>
    <name evidence="3" type="ORF">UREG_02082</name>
</gene>
<dbReference type="HOGENOM" id="CLU_023189_1_0_1"/>
<feature type="compositionally biased region" description="Polar residues" evidence="1">
    <location>
        <begin position="388"/>
        <end position="406"/>
    </location>
</feature>
<dbReference type="SUPFAM" id="SSF46565">
    <property type="entry name" value="Chaperone J-domain"/>
    <property type="match status" value="1"/>
</dbReference>
<dbReference type="KEGG" id="ure:UREG_02082"/>
<dbReference type="PROSITE" id="PS00636">
    <property type="entry name" value="DNAJ_1"/>
    <property type="match status" value="1"/>
</dbReference>
<dbReference type="OrthoDB" id="10250354at2759"/>
<evidence type="ECO:0000259" key="2">
    <source>
        <dbReference type="PROSITE" id="PS50076"/>
    </source>
</evidence>
<feature type="compositionally biased region" description="Basic and acidic residues" evidence="1">
    <location>
        <begin position="272"/>
        <end position="283"/>
    </location>
</feature>
<dbReference type="VEuPathDB" id="FungiDB:UREG_02082"/>
<dbReference type="PANTHER" id="PTHR43096:SF10">
    <property type="entry name" value="CHAPERONE PROTEIN DNAJ A6, CHLOROPLASTIC"/>
    <property type="match status" value="1"/>
</dbReference>
<evidence type="ECO:0000313" key="4">
    <source>
        <dbReference type="Proteomes" id="UP000002058"/>
    </source>
</evidence>
<feature type="domain" description="J" evidence="2">
    <location>
        <begin position="8"/>
        <end position="76"/>
    </location>
</feature>
<dbReference type="GO" id="GO:0005737">
    <property type="term" value="C:cytoplasm"/>
    <property type="evidence" value="ECO:0007669"/>
    <property type="project" value="TreeGrafter"/>
</dbReference>
<dbReference type="InParanoid" id="C4JKC5"/>